<dbReference type="EnsemblMetazoa" id="ISCW021543-RA">
    <property type="protein sequence ID" value="ISCW021543-PA"/>
    <property type="gene ID" value="ISCW021543"/>
</dbReference>
<evidence type="ECO:0000256" key="3">
    <source>
        <dbReference type="ARBA" id="ARBA00022801"/>
    </source>
</evidence>
<evidence type="ECO:0000256" key="5">
    <source>
        <dbReference type="SAM" id="MobiDB-lite"/>
    </source>
</evidence>
<evidence type="ECO:0000259" key="7">
    <source>
        <dbReference type="Pfam" id="PF00135"/>
    </source>
</evidence>
<comment type="similarity">
    <text evidence="1">Belongs to the type-B carboxylesterase/lipase family.</text>
</comment>
<dbReference type="InterPro" id="IPR029058">
    <property type="entry name" value="AB_hydrolase_fold"/>
</dbReference>
<feature type="compositionally biased region" description="Polar residues" evidence="5">
    <location>
        <begin position="83"/>
        <end position="92"/>
    </location>
</feature>
<proteinExistence type="inferred from homology"/>
<evidence type="ECO:0000313" key="9">
    <source>
        <dbReference type="EnsemblMetazoa" id="ISCW021543-PA"/>
    </source>
</evidence>
<accession>B7Q9J1</accession>
<feature type="chain" id="PRO_5010826779" evidence="6">
    <location>
        <begin position="22"/>
        <end position="250"/>
    </location>
</feature>
<dbReference type="PaxDb" id="6945-B7Q9J1"/>
<feature type="domain" description="Carboxylesterase type B" evidence="7">
    <location>
        <begin position="152"/>
        <end position="246"/>
    </location>
</feature>
<dbReference type="InterPro" id="IPR002018">
    <property type="entry name" value="CarbesteraseB"/>
</dbReference>
<evidence type="ECO:0000256" key="6">
    <source>
        <dbReference type="SAM" id="SignalP"/>
    </source>
</evidence>
<keyword evidence="6" id="KW-0732">Signal</keyword>
<keyword evidence="10" id="KW-1185">Reference proteome</keyword>
<dbReference type="STRING" id="6945.B7Q9J1"/>
<dbReference type="VEuPathDB" id="VectorBase:ISCI021543"/>
<dbReference type="EMBL" id="DS889213">
    <property type="protein sequence ID" value="EEC15513.1"/>
    <property type="molecule type" value="Genomic_DNA"/>
</dbReference>
<dbReference type="Gene3D" id="3.40.50.1820">
    <property type="entry name" value="alpha/beta hydrolase"/>
    <property type="match status" value="1"/>
</dbReference>
<dbReference type="AlphaFoldDB" id="B7Q9J1"/>
<dbReference type="EC" id="3.1.1.1" evidence="8"/>
<evidence type="ECO:0000256" key="2">
    <source>
        <dbReference type="ARBA" id="ARBA00022487"/>
    </source>
</evidence>
<protein>
    <submittedName>
        <fullName evidence="8 9">Acetylcholinesterase, putative</fullName>
        <ecNumber evidence="8">3.1.1.1</ecNumber>
    </submittedName>
</protein>
<keyword evidence="2" id="KW-0719">Serine esterase</keyword>
<reference evidence="9" key="2">
    <citation type="submission" date="2020-05" db="UniProtKB">
        <authorList>
            <consortium name="EnsemblMetazoa"/>
        </authorList>
    </citation>
    <scope>IDENTIFICATION</scope>
    <source>
        <strain evidence="9">wikel</strain>
    </source>
</reference>
<dbReference type="SUPFAM" id="SSF53474">
    <property type="entry name" value="alpha/beta-Hydrolases"/>
    <property type="match status" value="1"/>
</dbReference>
<dbReference type="EMBL" id="ABJB010525672">
    <property type="status" value="NOT_ANNOTATED_CDS"/>
    <property type="molecule type" value="Genomic_DNA"/>
</dbReference>
<dbReference type="InParanoid" id="B7Q9J1"/>
<dbReference type="Pfam" id="PF00135">
    <property type="entry name" value="COesterase"/>
    <property type="match status" value="1"/>
</dbReference>
<evidence type="ECO:0000256" key="4">
    <source>
        <dbReference type="ARBA" id="ARBA00023180"/>
    </source>
</evidence>
<dbReference type="OrthoDB" id="408631at2759"/>
<feature type="compositionally biased region" description="Basic and acidic residues" evidence="5">
    <location>
        <begin position="94"/>
        <end position="110"/>
    </location>
</feature>
<dbReference type="HOGENOM" id="CLU_1112364_0_0_1"/>
<dbReference type="InterPro" id="IPR050654">
    <property type="entry name" value="AChE-related_enzymes"/>
</dbReference>
<evidence type="ECO:0000313" key="10">
    <source>
        <dbReference type="Proteomes" id="UP000001555"/>
    </source>
</evidence>
<keyword evidence="4" id="KW-0325">Glycoprotein</keyword>
<dbReference type="Proteomes" id="UP000001555">
    <property type="component" value="Unassembled WGS sequence"/>
</dbReference>
<evidence type="ECO:0000313" key="8">
    <source>
        <dbReference type="EMBL" id="EEC15513.1"/>
    </source>
</evidence>
<dbReference type="VEuPathDB" id="VectorBase:ISCW021543"/>
<dbReference type="GO" id="GO:0106435">
    <property type="term" value="F:carboxylesterase activity"/>
    <property type="evidence" value="ECO:0007669"/>
    <property type="project" value="UniProtKB-EC"/>
</dbReference>
<sequence length="250" mass="27315">MRTWVLCLVVGLVCLIAVSIATLILQLPPDLFNSTNADPDDGPRLQSDQGKRQELSFVGLNGDTVGAIEEEGGNVAVQSLLDPQTTRLSSGSLPERDSPDSKDSGRDRFGNHNNLETNLQEPAVVDIILQTGDELLPPPPPSLPTTTEDGRPLVFTTTGKVAGFKREILGKKLNVFLGIPYATPPVGDLRFRKPQPIQPWSDVYDASDMGPPCFHITYSSSWSWAASRKTESEDCLHLNVWAPEALRQQD</sequence>
<dbReference type="PANTHER" id="PTHR43918">
    <property type="entry name" value="ACETYLCHOLINESTERASE"/>
    <property type="match status" value="1"/>
</dbReference>
<keyword evidence="3 8" id="KW-0378">Hydrolase</keyword>
<feature type="signal peptide" evidence="6">
    <location>
        <begin position="1"/>
        <end position="21"/>
    </location>
</feature>
<feature type="region of interest" description="Disordered" evidence="5">
    <location>
        <begin position="83"/>
        <end position="117"/>
    </location>
</feature>
<dbReference type="VEuPathDB" id="VectorBase:ISCP_023282"/>
<dbReference type="PANTHER" id="PTHR43918:SF4">
    <property type="entry name" value="CARBOXYLIC ESTER HYDROLASE"/>
    <property type="match status" value="1"/>
</dbReference>
<organism>
    <name type="scientific">Ixodes scapularis</name>
    <name type="common">Black-legged tick</name>
    <name type="synonym">Deer tick</name>
    <dbReference type="NCBI Taxonomy" id="6945"/>
    <lineage>
        <taxon>Eukaryota</taxon>
        <taxon>Metazoa</taxon>
        <taxon>Ecdysozoa</taxon>
        <taxon>Arthropoda</taxon>
        <taxon>Chelicerata</taxon>
        <taxon>Arachnida</taxon>
        <taxon>Acari</taxon>
        <taxon>Parasitiformes</taxon>
        <taxon>Ixodida</taxon>
        <taxon>Ixodoidea</taxon>
        <taxon>Ixodidae</taxon>
        <taxon>Ixodinae</taxon>
        <taxon>Ixodes</taxon>
    </lineage>
</organism>
<evidence type="ECO:0000256" key="1">
    <source>
        <dbReference type="ARBA" id="ARBA00005964"/>
    </source>
</evidence>
<name>B7Q9J1_IXOSC</name>
<reference evidence="8 10" key="1">
    <citation type="submission" date="2008-03" db="EMBL/GenBank/DDBJ databases">
        <title>Annotation of Ixodes scapularis.</title>
        <authorList>
            <consortium name="Ixodes scapularis Genome Project Consortium"/>
            <person name="Caler E."/>
            <person name="Hannick L.I."/>
            <person name="Bidwell S."/>
            <person name="Joardar V."/>
            <person name="Thiagarajan M."/>
            <person name="Amedeo P."/>
            <person name="Galinsky K.J."/>
            <person name="Schobel S."/>
            <person name="Inman J."/>
            <person name="Hostetler J."/>
            <person name="Miller J."/>
            <person name="Hammond M."/>
            <person name="Megy K."/>
            <person name="Lawson D."/>
            <person name="Kodira C."/>
            <person name="Sutton G."/>
            <person name="Meyer J."/>
            <person name="Hill C.A."/>
            <person name="Birren B."/>
            <person name="Nene V."/>
            <person name="Collins F."/>
            <person name="Alarcon-Chaidez F."/>
            <person name="Wikel S."/>
            <person name="Strausberg R."/>
        </authorList>
    </citation>
    <scope>NUCLEOTIDE SEQUENCE [LARGE SCALE GENOMIC DNA]</scope>
    <source>
        <strain evidence="10">Wikel</strain>
        <strain evidence="8">Wikel colony</strain>
    </source>
</reference>
<gene>
    <name evidence="8" type="ORF">IscW_ISCW021543</name>
</gene>